<evidence type="ECO:0000256" key="1">
    <source>
        <dbReference type="SAM" id="SignalP"/>
    </source>
</evidence>
<dbReference type="RefSeq" id="WP_184029475.1">
    <property type="nucleotide sequence ID" value="NZ_JACIJJ010000004.1"/>
</dbReference>
<evidence type="ECO:0000313" key="2">
    <source>
        <dbReference type="EMBL" id="MBB5699432.1"/>
    </source>
</evidence>
<reference evidence="2 3" key="1">
    <citation type="submission" date="2020-08" db="EMBL/GenBank/DDBJ databases">
        <title>Genomic Encyclopedia of Type Strains, Phase IV (KMG-IV): sequencing the most valuable type-strain genomes for metagenomic binning, comparative biology and taxonomic classification.</title>
        <authorList>
            <person name="Goeker M."/>
        </authorList>
    </citation>
    <scope>NUCLEOTIDE SEQUENCE [LARGE SCALE GENOMIC DNA]</scope>
    <source>
        <strain evidence="2 3">DSM 27244</strain>
    </source>
</reference>
<sequence>MKLMIVALAGACALSPVALAQTAAPKATPAVAAGPMTVGKADNVLRTGTPVPLRVREMLTTKGKNLKPGQRFNLEVAEAVLVNNHVVIPVGSPAVGEVTEIRNKGMWGKSGYIKARMVSVTANGRVIPLTGEIDDKGVAAGGGAAAVSAVVFLPAGFFMTGTSAVIPIGAPATGFINEDVPFDPVAEPKPMTLAPVVPATPAVAAPVAK</sequence>
<name>A0A7W9EIQ2_9SPHN</name>
<organism evidence="2 3">
    <name type="scientific">Sphingomonas yantingensis</name>
    <dbReference type="NCBI Taxonomy" id="1241761"/>
    <lineage>
        <taxon>Bacteria</taxon>
        <taxon>Pseudomonadati</taxon>
        <taxon>Pseudomonadota</taxon>
        <taxon>Alphaproteobacteria</taxon>
        <taxon>Sphingomonadales</taxon>
        <taxon>Sphingomonadaceae</taxon>
        <taxon>Sphingomonas</taxon>
    </lineage>
</organism>
<keyword evidence="3" id="KW-1185">Reference proteome</keyword>
<evidence type="ECO:0000313" key="3">
    <source>
        <dbReference type="Proteomes" id="UP000557739"/>
    </source>
</evidence>
<feature type="signal peptide" evidence="1">
    <location>
        <begin position="1"/>
        <end position="20"/>
    </location>
</feature>
<keyword evidence="1" id="KW-0732">Signal</keyword>
<feature type="chain" id="PRO_5030882691" evidence="1">
    <location>
        <begin position="21"/>
        <end position="209"/>
    </location>
</feature>
<dbReference type="EMBL" id="JACIJJ010000004">
    <property type="protein sequence ID" value="MBB5699432.1"/>
    <property type="molecule type" value="Genomic_DNA"/>
</dbReference>
<accession>A0A7W9EIQ2</accession>
<protein>
    <submittedName>
        <fullName evidence="2">Uncharacterized protein</fullName>
    </submittedName>
</protein>
<gene>
    <name evidence="2" type="ORF">FHR19_002798</name>
</gene>
<proteinExistence type="predicted"/>
<dbReference type="Proteomes" id="UP000557739">
    <property type="component" value="Unassembled WGS sequence"/>
</dbReference>
<dbReference type="AlphaFoldDB" id="A0A7W9EIQ2"/>
<comment type="caution">
    <text evidence="2">The sequence shown here is derived from an EMBL/GenBank/DDBJ whole genome shotgun (WGS) entry which is preliminary data.</text>
</comment>